<sequence length="274" mass="29331">MEFALPDISLDYTELRKMATALTLLANTFKDDAAKFRTYGTGVPGQYGTIPAADIGGVAAPLGSFYTAWSGPMGKAVDGLGALSKLLGYVADGAEAWDDGVAAQFAATPGRNPLDRWIQQKKAWDEWLRTHPDGKPKEGETAPEKPSDQPPLHYTNTDKNGVTTDVTVKVDGNYNVTEQTVTITDHGTTYTEHTTYGDNGAYNTVTTGRDGSVSTEKVEVDGAGRGTKTITDKDGTTVYTNPNIKDPESPWTKVVKEPPYRPPVGGGGGGRDRR</sequence>
<protein>
    <submittedName>
        <fullName evidence="2">Uncharacterized protein</fullName>
    </submittedName>
</protein>
<comment type="caution">
    <text evidence="2">The sequence shown here is derived from an EMBL/GenBank/DDBJ whole genome shotgun (WGS) entry which is preliminary data.</text>
</comment>
<feature type="region of interest" description="Disordered" evidence="1">
    <location>
        <begin position="129"/>
        <end position="161"/>
    </location>
</feature>
<dbReference type="EMBL" id="BIFH01000032">
    <property type="protein sequence ID" value="GCD99280.1"/>
    <property type="molecule type" value="Genomic_DNA"/>
</dbReference>
<evidence type="ECO:0000313" key="2">
    <source>
        <dbReference type="EMBL" id="GCD99280.1"/>
    </source>
</evidence>
<dbReference type="Proteomes" id="UP000286931">
    <property type="component" value="Unassembled WGS sequence"/>
</dbReference>
<evidence type="ECO:0000313" key="3">
    <source>
        <dbReference type="Proteomes" id="UP000286931"/>
    </source>
</evidence>
<gene>
    <name evidence="2" type="ORF">EHYA_06994</name>
</gene>
<feature type="compositionally biased region" description="Gly residues" evidence="1">
    <location>
        <begin position="264"/>
        <end position="274"/>
    </location>
</feature>
<accession>A0A401YXK3</accession>
<name>A0A401YXK3_9ACTN</name>
<proteinExistence type="predicted"/>
<keyword evidence="3" id="KW-1185">Reference proteome</keyword>
<evidence type="ECO:0000256" key="1">
    <source>
        <dbReference type="SAM" id="MobiDB-lite"/>
    </source>
</evidence>
<reference evidence="2 3" key="1">
    <citation type="submission" date="2018-12" db="EMBL/GenBank/DDBJ databases">
        <title>Draft genome sequence of Embleya hyalina NBRC 13850T.</title>
        <authorList>
            <person name="Komaki H."/>
            <person name="Hosoyama A."/>
            <person name="Kimura A."/>
            <person name="Ichikawa N."/>
            <person name="Tamura T."/>
        </authorList>
    </citation>
    <scope>NUCLEOTIDE SEQUENCE [LARGE SCALE GENOMIC DNA]</scope>
    <source>
        <strain evidence="2 3">NBRC 13850</strain>
    </source>
</reference>
<dbReference type="AlphaFoldDB" id="A0A401YXK3"/>
<organism evidence="2 3">
    <name type="scientific">Embleya hyalina</name>
    <dbReference type="NCBI Taxonomy" id="516124"/>
    <lineage>
        <taxon>Bacteria</taxon>
        <taxon>Bacillati</taxon>
        <taxon>Actinomycetota</taxon>
        <taxon>Actinomycetes</taxon>
        <taxon>Kitasatosporales</taxon>
        <taxon>Streptomycetaceae</taxon>
        <taxon>Embleya</taxon>
    </lineage>
</organism>
<feature type="region of interest" description="Disordered" evidence="1">
    <location>
        <begin position="225"/>
        <end position="274"/>
    </location>
</feature>
<feature type="compositionally biased region" description="Basic and acidic residues" evidence="1">
    <location>
        <begin position="129"/>
        <end position="147"/>
    </location>
</feature>